<evidence type="ECO:0000313" key="2">
    <source>
        <dbReference type="EMBL" id="PXV93363.1"/>
    </source>
</evidence>
<reference evidence="3" key="3">
    <citation type="submission" date="2018-07" db="EMBL/GenBank/DDBJ databases">
        <authorList>
            <person name="Quirk P.G."/>
            <person name="Krulwich T.A."/>
        </authorList>
    </citation>
    <scope>NUCLEOTIDE SEQUENCE</scope>
    <source>
        <strain evidence="3">CCRI-19302</strain>
    </source>
</reference>
<keyword evidence="4" id="KW-1185">Reference proteome</keyword>
<dbReference type="AlphaFoldDB" id="A0A318EUH0"/>
<dbReference type="Pfam" id="PF01966">
    <property type="entry name" value="HD"/>
    <property type="match status" value="1"/>
</dbReference>
<dbReference type="Gene3D" id="1.10.3210.10">
    <property type="entry name" value="Hypothetical protein af1432"/>
    <property type="match status" value="1"/>
</dbReference>
<dbReference type="SUPFAM" id="SSF109604">
    <property type="entry name" value="HD-domain/PDEase-like"/>
    <property type="match status" value="1"/>
</dbReference>
<evidence type="ECO:0000259" key="1">
    <source>
        <dbReference type="Pfam" id="PF01966"/>
    </source>
</evidence>
<gene>
    <name evidence="2" type="ORF">C8E03_102131</name>
    <name evidence="3" type="ORF">CG710_019200</name>
</gene>
<comment type="caution">
    <text evidence="2">The sequence shown here is derived from an EMBL/GenBank/DDBJ whole genome shotgun (WGS) entry which is preliminary data.</text>
</comment>
<dbReference type="Proteomes" id="UP000247523">
    <property type="component" value="Unassembled WGS sequence"/>
</dbReference>
<proteinExistence type="predicted"/>
<feature type="domain" description="HD" evidence="1">
    <location>
        <begin position="32"/>
        <end position="130"/>
    </location>
</feature>
<dbReference type="RefSeq" id="WP_110290477.1">
    <property type="nucleotide sequence ID" value="NZ_NOKA02000078.1"/>
</dbReference>
<reference evidence="2 5" key="2">
    <citation type="submission" date="2018-05" db="EMBL/GenBank/DDBJ databases">
        <title>Genomic Encyclopedia of Type Strains, Phase IV (KMG-IV): sequencing the most valuable type-strain genomes for metagenomic binning, comparative biology and taxonomic classification.</title>
        <authorList>
            <person name="Goeker M."/>
        </authorList>
    </citation>
    <scope>NUCLEOTIDE SEQUENCE [LARGE SCALE GENOMIC DNA]</scope>
    <source>
        <strain evidence="2 5">DSM 28816</strain>
    </source>
</reference>
<dbReference type="Proteomes" id="UP000216411">
    <property type="component" value="Unassembled WGS sequence"/>
</dbReference>
<protein>
    <submittedName>
        <fullName evidence="3">HD domain-containing protein</fullName>
    </submittedName>
</protein>
<dbReference type="EMBL" id="QICS01000002">
    <property type="protein sequence ID" value="PXV93363.1"/>
    <property type="molecule type" value="Genomic_DNA"/>
</dbReference>
<sequence>MEYKKLKESLEELVKSYCQKECNFFGYEIWTHHIVIVQHFAVMLAKKLDANIEVVEIASLLHDFASIKDQNMYPDHHIHGAREAEIILKQYNYPTDKINMIKQCIVEHRGSVLSQHSSIESECLASADAMSHIDQLTSLLHLAYVKRNMGVVEGADWTWKKIERSWAKLCPEAQIIIKNKYLLAKDLLDHN</sequence>
<name>A0A318EUH0_9FIRM</name>
<accession>A0A318EUH0</accession>
<dbReference type="EMBL" id="NOKA02000078">
    <property type="protein sequence ID" value="RDY28659.1"/>
    <property type="molecule type" value="Genomic_DNA"/>
</dbReference>
<evidence type="ECO:0000313" key="4">
    <source>
        <dbReference type="Proteomes" id="UP000216411"/>
    </source>
</evidence>
<reference evidence="3 4" key="1">
    <citation type="journal article" date="2017" name="Genome Announc.">
        <title>Draft Genome Sequence of a Sporulating and Motile Strain of Lachnotalea glycerini Isolated from Water in Quebec City, Canada.</title>
        <authorList>
            <person name="Maheux A.F."/>
            <person name="Boudreau D.K."/>
            <person name="Berube E."/>
            <person name="Boissinot M."/>
            <person name="Raymond F."/>
            <person name="Brodeur S."/>
            <person name="Corbeil J."/>
            <person name="Isabel S."/>
            <person name="Omar R.F."/>
            <person name="Bergeron M.G."/>
        </authorList>
    </citation>
    <scope>NUCLEOTIDE SEQUENCE [LARGE SCALE GENOMIC DNA]</scope>
    <source>
        <strain evidence="3 4">CCRI-19302</strain>
    </source>
</reference>
<dbReference type="OrthoDB" id="2043299at2"/>
<evidence type="ECO:0000313" key="3">
    <source>
        <dbReference type="EMBL" id="RDY28659.1"/>
    </source>
</evidence>
<evidence type="ECO:0000313" key="5">
    <source>
        <dbReference type="Proteomes" id="UP000247523"/>
    </source>
</evidence>
<dbReference type="InterPro" id="IPR006674">
    <property type="entry name" value="HD_domain"/>
</dbReference>
<organism evidence="2 5">
    <name type="scientific">Lachnotalea glycerini</name>
    <dbReference type="NCBI Taxonomy" id="1763509"/>
    <lineage>
        <taxon>Bacteria</taxon>
        <taxon>Bacillati</taxon>
        <taxon>Bacillota</taxon>
        <taxon>Clostridia</taxon>
        <taxon>Lachnospirales</taxon>
        <taxon>Lachnospiraceae</taxon>
        <taxon>Lachnotalea</taxon>
    </lineage>
</organism>